<dbReference type="Pfam" id="PF00171">
    <property type="entry name" value="Aldedh"/>
    <property type="match status" value="2"/>
</dbReference>
<evidence type="ECO:0000256" key="3">
    <source>
        <dbReference type="ARBA" id="ARBA00023097"/>
    </source>
</evidence>
<evidence type="ECO:0000256" key="4">
    <source>
        <dbReference type="PIRNR" id="PIRNR036490"/>
    </source>
</evidence>
<evidence type="ECO:0000256" key="5">
    <source>
        <dbReference type="PROSITE-ProRule" id="PRU10007"/>
    </source>
</evidence>
<sequence length="789" mass="85575">MNVKEIFETMEYGPAPEGSAEAHEWLDGYGRKFGHFINGEFTKPGKTFASNNPANGEELAQISQAKKAEIDAAVAAARKAQGDWEGLSGYERAKYLYAIARQVQKHSRLFAVLETLDNGKSIRESRDLDIPLVARHFYHHAGWAQQRDRQFPNQSAYGVCGQIIPWNFPLLMLSWKIAPALAAGNTVVLKPAEFTSLTALLFAEICQEIGLPKGVVNIVTGDGEVGEAIVNHKDIDKIAFTGSTGVGKAIRNATAGSGKGLSLELGGKSPFIVFEDADLDSAVEGLVDAIWFNQGEVCCAGSRLLVQEGIEDRFIKKLKARMDTLRIGDPLDKAIDIGALVAPVQVERVQDLMKKGEEQGAVRYQPDGTIPSNGCFVKPTLYTNVQPANIIAEEEIFGPVLVAMSFRTPDEAVTLANNSRYGLSASIWTENINLALDIAPRVQAGVVWINSTNNFDAAVGFGGYKESGFGREGGKEGMRAYLRPEWELKLKSLGKAPAQAKPKLFATDGIDRTAKLYVGGKQARPDGGYARSVVNADGKLVGEVGEGNRKDIRNAVEAARGALGWGSKTAHLRAQILYYMGENLDYRRNEFADRLREMTGVSAGAAKKEVELSIERLFAFAGWADKYDGAVHNPPVRQMAVAMVEPIGVIGIAAPDESPLLGAISLLAPSMAMGNTSVLIPSETAPLAMTDFYQILETSDVPGGVVNIVTGAKDELTKTLAEHDGVDAMFYCGDAEGGKKVEQYSVHNLKQTWTNKGKAMDWTDREICEGEYFLERSTQVKNVWVPYGA</sequence>
<dbReference type="FunFam" id="3.40.605.10:FF:000007">
    <property type="entry name" value="NAD/NADP-dependent betaine aldehyde dehydrogenase"/>
    <property type="match status" value="1"/>
</dbReference>
<accession>A0A2R4MHW3</accession>
<dbReference type="PIRSF" id="PIRSF036490">
    <property type="entry name" value="Aldedh_dupl"/>
    <property type="match status" value="1"/>
</dbReference>
<feature type="domain" description="Aldehyde dehydrogenase" evidence="7">
    <location>
        <begin position="533"/>
        <end position="753"/>
    </location>
</feature>
<dbReference type="KEGG" id="mmyr:MXMO3_03121"/>
<keyword evidence="2 6" id="KW-0560">Oxidoreductase</keyword>
<evidence type="ECO:0000256" key="6">
    <source>
        <dbReference type="RuleBase" id="RU003345"/>
    </source>
</evidence>
<dbReference type="InterPro" id="IPR015590">
    <property type="entry name" value="Aldehyde_DH_dom"/>
</dbReference>
<dbReference type="GO" id="GO:0016620">
    <property type="term" value="F:oxidoreductase activity, acting on the aldehyde or oxo group of donors, NAD or NADP as acceptor"/>
    <property type="evidence" value="ECO:0007669"/>
    <property type="project" value="UniProtKB-UniRule"/>
</dbReference>
<proteinExistence type="inferred from homology"/>
<reference evidence="8 9" key="1">
    <citation type="submission" date="2017-05" db="EMBL/GenBank/DDBJ databases">
        <title>Genome Analysis of Maritalea myrionectae HL2708#5.</title>
        <authorList>
            <consortium name="Cotde Inc.-PKNU"/>
            <person name="Jang D."/>
            <person name="Oh H.-M."/>
        </authorList>
    </citation>
    <scope>NUCLEOTIDE SEQUENCE [LARGE SCALE GENOMIC DNA]</scope>
    <source>
        <strain evidence="8 9">HL2708#5</strain>
    </source>
</reference>
<keyword evidence="3" id="KW-0558">Oxidation</keyword>
<name>A0A2R4MHW3_9HYPH</name>
<feature type="active site" evidence="5">
    <location>
        <position position="264"/>
    </location>
</feature>
<dbReference type="Gene3D" id="3.40.309.10">
    <property type="entry name" value="Aldehyde Dehydrogenase, Chain A, domain 2"/>
    <property type="match status" value="1"/>
</dbReference>
<dbReference type="InterPro" id="IPR029510">
    <property type="entry name" value="Ald_DH_CS_GLU"/>
</dbReference>
<dbReference type="SUPFAM" id="SSF53720">
    <property type="entry name" value="ALDH-like"/>
    <property type="match status" value="2"/>
</dbReference>
<dbReference type="EMBL" id="CP021330">
    <property type="protein sequence ID" value="AVX05627.1"/>
    <property type="molecule type" value="Genomic_DNA"/>
</dbReference>
<dbReference type="InterPro" id="IPR016162">
    <property type="entry name" value="Ald_DH_N"/>
</dbReference>
<dbReference type="Gene3D" id="3.40.605.10">
    <property type="entry name" value="Aldehyde Dehydrogenase, Chain A, domain 1"/>
    <property type="match status" value="2"/>
</dbReference>
<gene>
    <name evidence="8" type="ORF">MXMO3_03121</name>
</gene>
<dbReference type="InterPro" id="IPR011408">
    <property type="entry name" value="Aldehyde_DH"/>
</dbReference>
<evidence type="ECO:0000256" key="2">
    <source>
        <dbReference type="ARBA" id="ARBA00023002"/>
    </source>
</evidence>
<dbReference type="InterPro" id="IPR016163">
    <property type="entry name" value="Ald_DH_C"/>
</dbReference>
<dbReference type="PANTHER" id="PTHR11699">
    <property type="entry name" value="ALDEHYDE DEHYDROGENASE-RELATED"/>
    <property type="match status" value="1"/>
</dbReference>
<dbReference type="Proteomes" id="UP000258927">
    <property type="component" value="Chromosome"/>
</dbReference>
<dbReference type="InterPro" id="IPR016161">
    <property type="entry name" value="Ald_DH/histidinol_DH"/>
</dbReference>
<protein>
    <submittedName>
        <fullName evidence="8">Aldehyde dehydrogenase (NAD(+))</fullName>
    </submittedName>
</protein>
<dbReference type="PROSITE" id="PS00687">
    <property type="entry name" value="ALDEHYDE_DEHYDR_GLU"/>
    <property type="match status" value="1"/>
</dbReference>
<keyword evidence="9" id="KW-1185">Reference proteome</keyword>
<dbReference type="FunFam" id="3.40.309.10:FF:000012">
    <property type="entry name" value="Betaine aldehyde dehydrogenase"/>
    <property type="match status" value="1"/>
</dbReference>
<dbReference type="STRING" id="1122213.GCA_000423365_00814"/>
<dbReference type="RefSeq" id="WP_117396864.1">
    <property type="nucleotide sequence ID" value="NZ_CP021330.1"/>
</dbReference>
<dbReference type="CDD" id="cd07111">
    <property type="entry name" value="ALDH_F16"/>
    <property type="match status" value="1"/>
</dbReference>
<dbReference type="AlphaFoldDB" id="A0A2R4MHW3"/>
<comment type="similarity">
    <text evidence="1 4 6">Belongs to the aldehyde dehydrogenase family.</text>
</comment>
<evidence type="ECO:0000259" key="7">
    <source>
        <dbReference type="Pfam" id="PF00171"/>
    </source>
</evidence>
<feature type="domain" description="Aldehyde dehydrogenase" evidence="7">
    <location>
        <begin position="46"/>
        <end position="484"/>
    </location>
</feature>
<evidence type="ECO:0000313" key="8">
    <source>
        <dbReference type="EMBL" id="AVX05627.1"/>
    </source>
</evidence>
<evidence type="ECO:0000256" key="1">
    <source>
        <dbReference type="ARBA" id="ARBA00009986"/>
    </source>
</evidence>
<organism evidence="8 9">
    <name type="scientific">Maritalea myrionectae</name>
    <dbReference type="NCBI Taxonomy" id="454601"/>
    <lineage>
        <taxon>Bacteria</taxon>
        <taxon>Pseudomonadati</taxon>
        <taxon>Pseudomonadota</taxon>
        <taxon>Alphaproteobacteria</taxon>
        <taxon>Hyphomicrobiales</taxon>
        <taxon>Devosiaceae</taxon>
        <taxon>Maritalea</taxon>
    </lineage>
</organism>
<evidence type="ECO:0000313" key="9">
    <source>
        <dbReference type="Proteomes" id="UP000258927"/>
    </source>
</evidence>